<dbReference type="AlphaFoldDB" id="A0A016SJ14"/>
<reference evidence="2" key="1">
    <citation type="journal article" date="2015" name="Nat. Genet.">
        <title>The genome and transcriptome of the zoonotic hookworm Ancylostoma ceylanicum identify infection-specific gene families.</title>
        <authorList>
            <person name="Schwarz E.M."/>
            <person name="Hu Y."/>
            <person name="Antoshechkin I."/>
            <person name="Miller M.M."/>
            <person name="Sternberg P.W."/>
            <person name="Aroian R.V."/>
        </authorList>
    </citation>
    <scope>NUCLEOTIDE SEQUENCE</scope>
    <source>
        <strain evidence="2">HY135</strain>
    </source>
</reference>
<protein>
    <submittedName>
        <fullName evidence="1">Uncharacterized protein</fullName>
    </submittedName>
</protein>
<sequence length="79" mass="8360">MCIFSYSHGHSDSVLFLIGRITTPSPITSASWCKSVSVAVVLDKSFVPLLAGAISGRKQLPSPINETILGSHRYASAIA</sequence>
<accession>A0A016SJ14</accession>
<comment type="caution">
    <text evidence="1">The sequence shown here is derived from an EMBL/GenBank/DDBJ whole genome shotgun (WGS) entry which is preliminary data.</text>
</comment>
<evidence type="ECO:0000313" key="1">
    <source>
        <dbReference type="EMBL" id="EYB90321.1"/>
    </source>
</evidence>
<keyword evidence="2" id="KW-1185">Reference proteome</keyword>
<gene>
    <name evidence="1" type="primary">Acey_s0221.g2551</name>
    <name evidence="1" type="ORF">Y032_0221g2551</name>
</gene>
<dbReference type="EMBL" id="JARK01001557">
    <property type="protein sequence ID" value="EYB90321.1"/>
    <property type="molecule type" value="Genomic_DNA"/>
</dbReference>
<proteinExistence type="predicted"/>
<name>A0A016SJ14_9BILA</name>
<dbReference type="Proteomes" id="UP000024635">
    <property type="component" value="Unassembled WGS sequence"/>
</dbReference>
<evidence type="ECO:0000313" key="2">
    <source>
        <dbReference type="Proteomes" id="UP000024635"/>
    </source>
</evidence>
<organism evidence="1 2">
    <name type="scientific">Ancylostoma ceylanicum</name>
    <dbReference type="NCBI Taxonomy" id="53326"/>
    <lineage>
        <taxon>Eukaryota</taxon>
        <taxon>Metazoa</taxon>
        <taxon>Ecdysozoa</taxon>
        <taxon>Nematoda</taxon>
        <taxon>Chromadorea</taxon>
        <taxon>Rhabditida</taxon>
        <taxon>Rhabditina</taxon>
        <taxon>Rhabditomorpha</taxon>
        <taxon>Strongyloidea</taxon>
        <taxon>Ancylostomatidae</taxon>
        <taxon>Ancylostomatinae</taxon>
        <taxon>Ancylostoma</taxon>
    </lineage>
</organism>